<dbReference type="PROSITE" id="PS50127">
    <property type="entry name" value="UBC_2"/>
    <property type="match status" value="1"/>
</dbReference>
<sequence length="603" mass="67397">MDASSSSAPASSAAVRRLRRDLEVLRKSGNPQILVRPAEENLLEWHFLLHSLPDDTPYSEGCYHGKVIFPSEYPHAPPAILMMTPSGRLETRKRLCLSMTDFHPESWNPAWSVETILVGLLSFFISEERGYGSMSASREERVRLARQSRRSNAEDELFRQLFPEYVERTEADSPETCGGSVTADAERPETAAERAEDAEDLEAANSRRPSVSEGSEGVAECWICRDVTGEPLIQPCRCRGSMSGVHASCVEEWIRRHRRSARDDAPPRCSVCHQPYQGSERVPGVRDFVSHNCRAGAAQCGRVLVLFGLLMLYQECAMDGNLLTPLRALGVTFVALVTIYRLWVLFVSLPQHRAPPQHWLLQRLFVPGQQELAKHLAEAMSFVTVLTVWVIAGLISWPFAVPYAVAAATLAAKLGLGRQAGWRCLPTRDCLVRSLRAALCILVSPLILIWATGEFLWRYPRALHPLGPAPHLAFAIAVIPMAWTLQSNLPLLILWGTHVTFIVGGLVELFCLKRWQWKRGLAWVIVLQVTLIGCYISNICVFPQGVGNSTQSAILVLGTSCSWLLLVLMLALKINWELCRQYYRTWQRRHGSFTLDAATPEPA</sequence>
<evidence type="ECO:0000313" key="1">
    <source>
        <dbReference type="EMBL" id="CAK9112916.1"/>
    </source>
</evidence>
<dbReference type="InterPro" id="IPR000608">
    <property type="entry name" value="UBC"/>
</dbReference>
<dbReference type="SUPFAM" id="SSF54495">
    <property type="entry name" value="UBC-like"/>
    <property type="match status" value="1"/>
</dbReference>
<dbReference type="SMART" id="SM00212">
    <property type="entry name" value="UBCc"/>
    <property type="match status" value="1"/>
</dbReference>
<dbReference type="PROSITE" id="PS51292">
    <property type="entry name" value="ZF_RING_CH"/>
    <property type="match status" value="1"/>
</dbReference>
<accession>A0ABP0SKJ0</accession>
<keyword evidence="2" id="KW-1185">Reference proteome</keyword>
<dbReference type="Proteomes" id="UP001642464">
    <property type="component" value="Unassembled WGS sequence"/>
</dbReference>
<dbReference type="CDD" id="cd23799">
    <property type="entry name" value="UBCc_UBE2J"/>
    <property type="match status" value="1"/>
</dbReference>
<dbReference type="InterPro" id="IPR011016">
    <property type="entry name" value="Znf_RING-CH"/>
</dbReference>
<dbReference type="Gene3D" id="3.10.110.10">
    <property type="entry name" value="Ubiquitin Conjugating Enzyme"/>
    <property type="match status" value="1"/>
</dbReference>
<evidence type="ECO:0000313" key="2">
    <source>
        <dbReference type="Proteomes" id="UP001642464"/>
    </source>
</evidence>
<protein>
    <submittedName>
        <fullName evidence="1">Ubiquitin-conjugating enzyme E2 J2 (E2 ubiquitin-conjugating enzyme J2) (Non-canonical ubiquitin-conjugating enzyme 2) (NCUBE-2)</fullName>
    </submittedName>
</protein>
<comment type="caution">
    <text evidence="1">The sequence shown here is derived from an EMBL/GenBank/DDBJ whole genome shotgun (WGS) entry which is preliminary data.</text>
</comment>
<organism evidence="1 2">
    <name type="scientific">Durusdinium trenchii</name>
    <dbReference type="NCBI Taxonomy" id="1381693"/>
    <lineage>
        <taxon>Eukaryota</taxon>
        <taxon>Sar</taxon>
        <taxon>Alveolata</taxon>
        <taxon>Dinophyceae</taxon>
        <taxon>Suessiales</taxon>
        <taxon>Symbiodiniaceae</taxon>
        <taxon>Durusdinium</taxon>
    </lineage>
</organism>
<dbReference type="InterPro" id="IPR016135">
    <property type="entry name" value="UBQ-conjugating_enzyme/RWD"/>
</dbReference>
<proteinExistence type="predicted"/>
<dbReference type="InterPro" id="IPR050113">
    <property type="entry name" value="Ub_conjugating_enzyme"/>
</dbReference>
<dbReference type="PANTHER" id="PTHR24067">
    <property type="entry name" value="UBIQUITIN-CONJUGATING ENZYME E2"/>
    <property type="match status" value="1"/>
</dbReference>
<dbReference type="Pfam" id="PF12906">
    <property type="entry name" value="RINGv"/>
    <property type="match status" value="1"/>
</dbReference>
<reference evidence="1 2" key="1">
    <citation type="submission" date="2024-02" db="EMBL/GenBank/DDBJ databases">
        <authorList>
            <person name="Chen Y."/>
            <person name="Shah S."/>
            <person name="Dougan E. K."/>
            <person name="Thang M."/>
            <person name="Chan C."/>
        </authorList>
    </citation>
    <scope>NUCLEOTIDE SEQUENCE [LARGE SCALE GENOMIC DNA]</scope>
</reference>
<name>A0ABP0SKJ0_9DINO</name>
<dbReference type="CDD" id="cd16495">
    <property type="entry name" value="RING_CH-C4HC3_MARCH"/>
    <property type="match status" value="1"/>
</dbReference>
<gene>
    <name evidence="1" type="ORF">SCF082_LOCUS52349</name>
</gene>
<dbReference type="SUPFAM" id="SSF57850">
    <property type="entry name" value="RING/U-box"/>
    <property type="match status" value="1"/>
</dbReference>
<dbReference type="EMBL" id="CAXAMM010044051">
    <property type="protein sequence ID" value="CAK9112916.1"/>
    <property type="molecule type" value="Genomic_DNA"/>
</dbReference>
<dbReference type="Pfam" id="PF00179">
    <property type="entry name" value="UQ_con"/>
    <property type="match status" value="1"/>
</dbReference>
<dbReference type="SMART" id="SM00744">
    <property type="entry name" value="RINGv"/>
    <property type="match status" value="1"/>
</dbReference>
<dbReference type="InterPro" id="IPR013083">
    <property type="entry name" value="Znf_RING/FYVE/PHD"/>
</dbReference>
<dbReference type="Gene3D" id="3.30.40.10">
    <property type="entry name" value="Zinc/RING finger domain, C3HC4 (zinc finger)"/>
    <property type="match status" value="1"/>
</dbReference>